<dbReference type="InterPro" id="IPR001789">
    <property type="entry name" value="Sig_transdc_resp-reg_receiver"/>
</dbReference>
<accession>A0A160T7N2</accession>
<dbReference type="Proteomes" id="UP000215027">
    <property type="component" value="Chromosome II"/>
</dbReference>
<dbReference type="SMART" id="SM00448">
    <property type="entry name" value="REC"/>
    <property type="match status" value="1"/>
</dbReference>
<reference evidence="3" key="1">
    <citation type="submission" date="2016-01" db="EMBL/GenBank/DDBJ databases">
        <authorList>
            <person name="Mcilroy J.S."/>
            <person name="Karst M S."/>
            <person name="Albertsen M."/>
        </authorList>
    </citation>
    <scope>NUCLEOTIDE SEQUENCE</scope>
    <source>
        <strain evidence="3">Cfx-K</strain>
    </source>
</reference>
<protein>
    <recommendedName>
        <fullName evidence="2">Response regulatory domain-containing protein</fullName>
    </recommendedName>
</protein>
<dbReference type="InterPro" id="IPR011006">
    <property type="entry name" value="CheY-like_superfamily"/>
</dbReference>
<dbReference type="SUPFAM" id="SSF52172">
    <property type="entry name" value="CheY-like"/>
    <property type="match status" value="1"/>
</dbReference>
<keyword evidence="4" id="KW-1185">Reference proteome</keyword>
<dbReference type="Pfam" id="PF00072">
    <property type="entry name" value="Response_reg"/>
    <property type="match status" value="1"/>
</dbReference>
<sequence>MRVLIVDERPSVRAALRAALEHDTLCAGIDEATGGDDALAALAFGADAVVLEWELHGLTAATFIAVAKARRPGLVVVVLGHYAEAAAAALAAGADYYVDTTQPFEDFLGLLHRLCLTAVQPARQRDA</sequence>
<dbReference type="EMBL" id="LN890656">
    <property type="protein sequence ID" value="CUS06002.1"/>
    <property type="molecule type" value="Genomic_DNA"/>
</dbReference>
<dbReference type="KEGG" id="pbf:CFX0092_B0468"/>
<evidence type="ECO:0000256" key="1">
    <source>
        <dbReference type="PROSITE-ProRule" id="PRU00169"/>
    </source>
</evidence>
<comment type="caution">
    <text evidence="1">Lacks conserved residue(s) required for the propagation of feature annotation.</text>
</comment>
<evidence type="ECO:0000313" key="3">
    <source>
        <dbReference type="EMBL" id="CUS06002.1"/>
    </source>
</evidence>
<proteinExistence type="predicted"/>
<dbReference type="AlphaFoldDB" id="A0A160T7N2"/>
<evidence type="ECO:0000259" key="2">
    <source>
        <dbReference type="PROSITE" id="PS50110"/>
    </source>
</evidence>
<dbReference type="GO" id="GO:0000160">
    <property type="term" value="P:phosphorelay signal transduction system"/>
    <property type="evidence" value="ECO:0007669"/>
    <property type="project" value="InterPro"/>
</dbReference>
<feature type="domain" description="Response regulatory" evidence="2">
    <location>
        <begin position="2"/>
        <end position="115"/>
    </location>
</feature>
<dbReference type="RefSeq" id="WP_095045338.1">
    <property type="nucleotide sequence ID" value="NZ_LN890656.1"/>
</dbReference>
<gene>
    <name evidence="3" type="ORF">CFX0092_B0468</name>
</gene>
<dbReference type="Gene3D" id="3.40.50.2300">
    <property type="match status" value="1"/>
</dbReference>
<name>A0A160T7N2_9CHLR</name>
<evidence type="ECO:0000313" key="4">
    <source>
        <dbReference type="Proteomes" id="UP000215027"/>
    </source>
</evidence>
<organism evidence="3 4">
    <name type="scientific">Candidatus Promineifilum breve</name>
    <dbReference type="NCBI Taxonomy" id="1806508"/>
    <lineage>
        <taxon>Bacteria</taxon>
        <taxon>Bacillati</taxon>
        <taxon>Chloroflexota</taxon>
        <taxon>Ardenticatenia</taxon>
        <taxon>Candidatus Promineifilales</taxon>
        <taxon>Candidatus Promineifilaceae</taxon>
        <taxon>Candidatus Promineifilum</taxon>
    </lineage>
</organism>
<dbReference type="PROSITE" id="PS50110">
    <property type="entry name" value="RESPONSE_REGULATORY"/>
    <property type="match status" value="1"/>
</dbReference>